<proteinExistence type="predicted"/>
<evidence type="ECO:0000313" key="1">
    <source>
        <dbReference type="EMBL" id="KAK5647865.1"/>
    </source>
</evidence>
<reference evidence="1 2" key="1">
    <citation type="journal article" date="2024" name="Insects">
        <title>An Improved Chromosome-Level Genome Assembly of the Firefly Pyrocoelia pectoralis.</title>
        <authorList>
            <person name="Fu X."/>
            <person name="Meyer-Rochow V.B."/>
            <person name="Ballantyne L."/>
            <person name="Zhu X."/>
        </authorList>
    </citation>
    <scope>NUCLEOTIDE SEQUENCE [LARGE SCALE GENOMIC DNA]</scope>
    <source>
        <strain evidence="1">XCY_ONT2</strain>
    </source>
</reference>
<accession>A0AAN7VGM0</accession>
<gene>
    <name evidence="1" type="ORF">RI129_002757</name>
</gene>
<sequence length="252" mass="29607">MNRLDIIRNLQPNSELYSYGISNLHAWIRCLECCLHISYRLDIKKWQIRDVEDKKLVKERKQLIIKNLKSEMSLLVDIPKQGYGTTNDGNTARKFFREYALSSSITGLNEEFLKHLHTILTTLSCGYAINTEAFAEYSKATAEQYVELYPWYNMPSSLHRLFSEDALESRNKEFRKYRECNTRKFSREETMQDLFNALLVTSDPVISSLSQCIGNRSYKQALNKEVLELLQEPELQKDLWISCENENNMFDE</sequence>
<dbReference type="EMBL" id="JAVRBK010000002">
    <property type="protein sequence ID" value="KAK5647865.1"/>
    <property type="molecule type" value="Genomic_DNA"/>
</dbReference>
<dbReference type="Proteomes" id="UP001329430">
    <property type="component" value="Chromosome 2"/>
</dbReference>
<protein>
    <submittedName>
        <fullName evidence="1">Uncharacterized protein</fullName>
    </submittedName>
</protein>
<organism evidence="1 2">
    <name type="scientific">Pyrocoelia pectoralis</name>
    <dbReference type="NCBI Taxonomy" id="417401"/>
    <lineage>
        <taxon>Eukaryota</taxon>
        <taxon>Metazoa</taxon>
        <taxon>Ecdysozoa</taxon>
        <taxon>Arthropoda</taxon>
        <taxon>Hexapoda</taxon>
        <taxon>Insecta</taxon>
        <taxon>Pterygota</taxon>
        <taxon>Neoptera</taxon>
        <taxon>Endopterygota</taxon>
        <taxon>Coleoptera</taxon>
        <taxon>Polyphaga</taxon>
        <taxon>Elateriformia</taxon>
        <taxon>Elateroidea</taxon>
        <taxon>Lampyridae</taxon>
        <taxon>Lampyrinae</taxon>
        <taxon>Pyrocoelia</taxon>
    </lineage>
</organism>
<keyword evidence="2" id="KW-1185">Reference proteome</keyword>
<dbReference type="AlphaFoldDB" id="A0AAN7VGM0"/>
<name>A0AAN7VGM0_9COLE</name>
<evidence type="ECO:0000313" key="2">
    <source>
        <dbReference type="Proteomes" id="UP001329430"/>
    </source>
</evidence>
<comment type="caution">
    <text evidence="1">The sequence shown here is derived from an EMBL/GenBank/DDBJ whole genome shotgun (WGS) entry which is preliminary data.</text>
</comment>